<dbReference type="EMBL" id="SJPR01000003">
    <property type="protein sequence ID" value="TWT96901.1"/>
    <property type="molecule type" value="Genomic_DNA"/>
</dbReference>
<dbReference type="SUPFAM" id="SSF46785">
    <property type="entry name" value="Winged helix' DNA-binding domain"/>
    <property type="match status" value="2"/>
</dbReference>
<evidence type="ECO:0000313" key="2">
    <source>
        <dbReference type="EMBL" id="TWT96901.1"/>
    </source>
</evidence>
<dbReference type="Gene3D" id="1.10.10.10">
    <property type="entry name" value="Winged helix-like DNA-binding domain superfamily/Winged helix DNA-binding domain"/>
    <property type="match status" value="2"/>
</dbReference>
<comment type="caution">
    <text evidence="2">The sequence shown here is derived from an EMBL/GenBank/DDBJ whole genome shotgun (WGS) entry which is preliminary data.</text>
</comment>
<gene>
    <name evidence="2" type="ORF">Pla108_26770</name>
</gene>
<dbReference type="InterPro" id="IPR036390">
    <property type="entry name" value="WH_DNA-bd_sf"/>
</dbReference>
<protein>
    <submittedName>
        <fullName evidence="2">Uncharacterized protein</fullName>
    </submittedName>
</protein>
<evidence type="ECO:0000313" key="3">
    <source>
        <dbReference type="Proteomes" id="UP000317421"/>
    </source>
</evidence>
<dbReference type="PANTHER" id="PTHR38768">
    <property type="entry name" value="UPF0502 PROTEIN YCEH"/>
    <property type="match status" value="1"/>
</dbReference>
<dbReference type="InterPro" id="IPR007432">
    <property type="entry name" value="DUF480"/>
</dbReference>
<evidence type="ECO:0000256" key="1">
    <source>
        <dbReference type="SAM" id="MobiDB-lite"/>
    </source>
</evidence>
<dbReference type="Pfam" id="PF04337">
    <property type="entry name" value="DUF480"/>
    <property type="match status" value="1"/>
</dbReference>
<dbReference type="InterPro" id="IPR036388">
    <property type="entry name" value="WH-like_DNA-bd_sf"/>
</dbReference>
<dbReference type="OrthoDB" id="9784785at2"/>
<dbReference type="Proteomes" id="UP000317421">
    <property type="component" value="Unassembled WGS sequence"/>
</dbReference>
<dbReference type="AlphaFoldDB" id="A0A5C6ACS6"/>
<feature type="compositionally biased region" description="Pro residues" evidence="1">
    <location>
        <begin position="189"/>
        <end position="213"/>
    </location>
</feature>
<name>A0A5C6ACS6_9BACT</name>
<organism evidence="2 3">
    <name type="scientific">Botrimarina colliarenosi</name>
    <dbReference type="NCBI Taxonomy" id="2528001"/>
    <lineage>
        <taxon>Bacteria</taxon>
        <taxon>Pseudomonadati</taxon>
        <taxon>Planctomycetota</taxon>
        <taxon>Planctomycetia</taxon>
        <taxon>Pirellulales</taxon>
        <taxon>Lacipirellulaceae</taxon>
        <taxon>Botrimarina</taxon>
    </lineage>
</organism>
<proteinExistence type="predicted"/>
<dbReference type="PANTHER" id="PTHR38768:SF1">
    <property type="entry name" value="UPF0502 PROTEIN YCEH"/>
    <property type="match status" value="1"/>
</dbReference>
<reference evidence="2 3" key="1">
    <citation type="submission" date="2019-02" db="EMBL/GenBank/DDBJ databases">
        <title>Deep-cultivation of Planctomycetes and their phenomic and genomic characterization uncovers novel biology.</title>
        <authorList>
            <person name="Wiegand S."/>
            <person name="Jogler M."/>
            <person name="Boedeker C."/>
            <person name="Pinto D."/>
            <person name="Vollmers J."/>
            <person name="Rivas-Marin E."/>
            <person name="Kohn T."/>
            <person name="Peeters S.H."/>
            <person name="Heuer A."/>
            <person name="Rast P."/>
            <person name="Oberbeckmann S."/>
            <person name="Bunk B."/>
            <person name="Jeske O."/>
            <person name="Meyerdierks A."/>
            <person name="Storesund J.E."/>
            <person name="Kallscheuer N."/>
            <person name="Luecker S."/>
            <person name="Lage O.M."/>
            <person name="Pohl T."/>
            <person name="Merkel B.J."/>
            <person name="Hornburger P."/>
            <person name="Mueller R.-W."/>
            <person name="Bruemmer F."/>
            <person name="Labrenz M."/>
            <person name="Spormann A.M."/>
            <person name="Op Den Camp H."/>
            <person name="Overmann J."/>
            <person name="Amann R."/>
            <person name="Jetten M.S.M."/>
            <person name="Mascher T."/>
            <person name="Medema M.H."/>
            <person name="Devos D.P."/>
            <person name="Kaster A.-K."/>
            <person name="Ovreas L."/>
            <person name="Rohde M."/>
            <person name="Galperin M.Y."/>
            <person name="Jogler C."/>
        </authorList>
    </citation>
    <scope>NUCLEOTIDE SEQUENCE [LARGE SCALE GENOMIC DNA]</scope>
    <source>
        <strain evidence="2 3">Pla108</strain>
    </source>
</reference>
<feature type="region of interest" description="Disordered" evidence="1">
    <location>
        <begin position="175"/>
        <end position="218"/>
    </location>
</feature>
<keyword evidence="3" id="KW-1185">Reference proteome</keyword>
<dbReference type="RefSeq" id="WP_146445402.1">
    <property type="nucleotide sequence ID" value="NZ_SJPR01000003.1"/>
</dbReference>
<accession>A0A5C6ACS6</accession>
<sequence>MSDTPPAHPGPLESFERRVLGVLVEKAKTTPDAYPLSAKALLTGCNQKNNRFPQMALDEDQVERATDTLRQKGALTVVQGDSRVERYRHRLYEWLGVEKAELAVVAELLLRGAQTVGDLRGRAARMEPIAGLSELMPIVDALVSRGLVEYLSPPGRGAIVSHTFYTPSERDRVCRDLGVGGGPPSSGHAPPPPPPAPRAGGPPPPPPPPPPPGRDFASDLAELREELTTQIDELRDEVERLRQRVEG</sequence>